<feature type="domain" description="O-acyltransferase WSD1-like N-terminal" evidence="13">
    <location>
        <begin position="4"/>
        <end position="284"/>
    </location>
</feature>
<dbReference type="NCBIfam" id="TIGR02946">
    <property type="entry name" value="acyl_WS_DGAT"/>
    <property type="match status" value="1"/>
</dbReference>
<evidence type="ECO:0000259" key="13">
    <source>
        <dbReference type="Pfam" id="PF03007"/>
    </source>
</evidence>
<evidence type="ECO:0000256" key="8">
    <source>
        <dbReference type="ARBA" id="ARBA00023098"/>
    </source>
</evidence>
<organism evidence="15 16">
    <name type="scientific">Actinoallomurus bryophytorum</name>
    <dbReference type="NCBI Taxonomy" id="1490222"/>
    <lineage>
        <taxon>Bacteria</taxon>
        <taxon>Bacillati</taxon>
        <taxon>Actinomycetota</taxon>
        <taxon>Actinomycetes</taxon>
        <taxon>Streptosporangiales</taxon>
        <taxon>Thermomonosporaceae</taxon>
        <taxon>Actinoallomurus</taxon>
    </lineage>
</organism>
<evidence type="ECO:0000313" key="15">
    <source>
        <dbReference type="EMBL" id="TQM00166.1"/>
    </source>
</evidence>
<feature type="region of interest" description="Disordered" evidence="12">
    <location>
        <begin position="230"/>
        <end position="253"/>
    </location>
</feature>
<dbReference type="Pfam" id="PF06974">
    <property type="entry name" value="WS_DGAT_C"/>
    <property type="match status" value="1"/>
</dbReference>
<dbReference type="GO" id="GO:0004144">
    <property type="term" value="F:diacylglycerol O-acyltransferase activity"/>
    <property type="evidence" value="ECO:0007669"/>
    <property type="project" value="UniProtKB-EC"/>
</dbReference>
<name>A0A543CSS9_9ACTN</name>
<dbReference type="InterPro" id="IPR009721">
    <property type="entry name" value="O-acyltransferase_WSD1_C"/>
</dbReference>
<dbReference type="EMBL" id="VFOZ01000001">
    <property type="protein sequence ID" value="TQM00166.1"/>
    <property type="molecule type" value="Genomic_DNA"/>
</dbReference>
<evidence type="ECO:0000256" key="12">
    <source>
        <dbReference type="SAM" id="MobiDB-lite"/>
    </source>
</evidence>
<comment type="catalytic activity">
    <reaction evidence="10 11">
        <text>an acyl-CoA + a 1,2-diacyl-sn-glycerol = a triacyl-sn-glycerol + CoA</text>
        <dbReference type="Rhea" id="RHEA:10868"/>
        <dbReference type="ChEBI" id="CHEBI:17815"/>
        <dbReference type="ChEBI" id="CHEBI:57287"/>
        <dbReference type="ChEBI" id="CHEBI:58342"/>
        <dbReference type="ChEBI" id="CHEBI:64615"/>
        <dbReference type="EC" id="2.3.1.20"/>
    </reaction>
</comment>
<dbReference type="GO" id="GO:0006071">
    <property type="term" value="P:glycerol metabolic process"/>
    <property type="evidence" value="ECO:0007669"/>
    <property type="project" value="UniProtKB-KW"/>
</dbReference>
<comment type="pathway">
    <text evidence="2">Lipid metabolism.</text>
</comment>
<evidence type="ECO:0000256" key="4">
    <source>
        <dbReference type="ARBA" id="ARBA00013244"/>
    </source>
</evidence>
<dbReference type="Pfam" id="PF03007">
    <property type="entry name" value="WS_DGAT_cat"/>
    <property type="match status" value="1"/>
</dbReference>
<dbReference type="SUPFAM" id="SSF52777">
    <property type="entry name" value="CoA-dependent acyltransferases"/>
    <property type="match status" value="2"/>
</dbReference>
<dbReference type="InterPro" id="IPR045034">
    <property type="entry name" value="O-acyltransferase_WSD1-like"/>
</dbReference>
<dbReference type="InterPro" id="IPR023213">
    <property type="entry name" value="CAT-like_dom_sf"/>
</dbReference>
<dbReference type="GO" id="GO:0005886">
    <property type="term" value="C:plasma membrane"/>
    <property type="evidence" value="ECO:0007669"/>
    <property type="project" value="TreeGrafter"/>
</dbReference>
<dbReference type="GO" id="GO:0071731">
    <property type="term" value="P:response to nitric oxide"/>
    <property type="evidence" value="ECO:0007669"/>
    <property type="project" value="TreeGrafter"/>
</dbReference>
<dbReference type="InterPro" id="IPR014292">
    <property type="entry name" value="Acyl_transf_WS/DGAT"/>
</dbReference>
<dbReference type="Proteomes" id="UP000316096">
    <property type="component" value="Unassembled WGS sequence"/>
</dbReference>
<dbReference type="UniPathway" id="UPA00282"/>
<dbReference type="PANTHER" id="PTHR31650">
    <property type="entry name" value="O-ACYLTRANSFERASE (WSD1-LIKE) FAMILY PROTEIN"/>
    <property type="match status" value="1"/>
</dbReference>
<dbReference type="GO" id="GO:0019432">
    <property type="term" value="P:triglyceride biosynthetic process"/>
    <property type="evidence" value="ECO:0007669"/>
    <property type="project" value="UniProtKB-UniPathway"/>
</dbReference>
<comment type="caution">
    <text evidence="15">The sequence shown here is derived from an EMBL/GenBank/DDBJ whole genome shotgun (WGS) entry which is preliminary data.</text>
</comment>
<keyword evidence="9 11" id="KW-0012">Acyltransferase</keyword>
<accession>A0A543CSS9</accession>
<dbReference type="Gene3D" id="3.30.559.30">
    <property type="entry name" value="Nonribosomal peptide synthetase, condensation domain"/>
    <property type="match status" value="1"/>
</dbReference>
<dbReference type="GO" id="GO:0051701">
    <property type="term" value="P:biological process involved in interaction with host"/>
    <property type="evidence" value="ECO:0007669"/>
    <property type="project" value="TreeGrafter"/>
</dbReference>
<dbReference type="Gene3D" id="3.30.559.10">
    <property type="entry name" value="Chloramphenicol acetyltransferase-like domain"/>
    <property type="match status" value="1"/>
</dbReference>
<proteinExistence type="inferred from homology"/>
<keyword evidence="7 11" id="KW-0319">Glycerol metabolism</keyword>
<dbReference type="PANTHER" id="PTHR31650:SF1">
    <property type="entry name" value="WAX ESTER SYNTHASE_DIACYLGLYCEROL ACYLTRANSFERASE 4-RELATED"/>
    <property type="match status" value="1"/>
</dbReference>
<evidence type="ECO:0000256" key="1">
    <source>
        <dbReference type="ARBA" id="ARBA00004771"/>
    </source>
</evidence>
<dbReference type="AlphaFoldDB" id="A0A543CSS9"/>
<evidence type="ECO:0000256" key="11">
    <source>
        <dbReference type="RuleBase" id="RU361241"/>
    </source>
</evidence>
<keyword evidence="5 11" id="KW-0444">Lipid biosynthesis</keyword>
<keyword evidence="8 11" id="KW-0443">Lipid metabolism</keyword>
<dbReference type="EC" id="2.3.1.20" evidence="4 11"/>
<evidence type="ECO:0000256" key="5">
    <source>
        <dbReference type="ARBA" id="ARBA00022516"/>
    </source>
</evidence>
<protein>
    <recommendedName>
        <fullName evidence="4 11">Diacylglycerol O-acyltransferase</fullName>
        <ecNumber evidence="4 11">2.3.1.20</ecNumber>
    </recommendedName>
</protein>
<evidence type="ECO:0000256" key="6">
    <source>
        <dbReference type="ARBA" id="ARBA00022679"/>
    </source>
</evidence>
<evidence type="ECO:0000256" key="9">
    <source>
        <dbReference type="ARBA" id="ARBA00023315"/>
    </source>
</evidence>
<evidence type="ECO:0000259" key="14">
    <source>
        <dbReference type="Pfam" id="PF06974"/>
    </source>
</evidence>
<keyword evidence="6 11" id="KW-0808">Transferase</keyword>
<dbReference type="RefSeq" id="WP_141959518.1">
    <property type="nucleotide sequence ID" value="NZ_VFOZ01000001.1"/>
</dbReference>
<evidence type="ECO:0000256" key="10">
    <source>
        <dbReference type="ARBA" id="ARBA00048109"/>
    </source>
</evidence>
<dbReference type="InterPro" id="IPR004255">
    <property type="entry name" value="O-acyltransferase_WSD1_N"/>
</dbReference>
<comment type="pathway">
    <text evidence="1 11">Glycerolipid metabolism; triacylglycerol biosynthesis.</text>
</comment>
<evidence type="ECO:0000256" key="7">
    <source>
        <dbReference type="ARBA" id="ARBA00022798"/>
    </source>
</evidence>
<sequence length="476" mass="51411">MRQLSPLDAQFLNIESGGTVAHIAGLAILDASSTPNGALTLEDLLSLVRGRLPRIEQFRWRLAEVPLGLDHPYWTEDPDFDLEFHVREIALPAPGDDEQLAEQLARLHQRPLDRRRPLWEMYLVQGLADGRTAMYAKVHHALIDGVSAAQIVAALLDLEPNPPETAEPDEWRPEPPPGQWGMLAGAAARAAVHPLRTAGALLRAVPHLDSLPVVGRLPGIGLVAGTGRTAARTGEVPPPPSLSAPRTPFNGPVTPHRRVAFGSLPLEEIKQVRRKLGISVNDVVMALCASALRRWLIDHDALPGRPLVAAVPVSTRELEDGSHGNQISAMFTSVPTHLADPLERVVAVRSTMDTAKQRLVATPDQWLEELTAVVPPAFGSLAARALYRLAPAALPPVNLIISNVPGPQFPLYMCGAKVLGYFPISVISDVSGGLNITVFSYNGNVDVGIVACRDMVPDVWKLLGYLNDALEELKAL</sequence>
<reference evidence="15 16" key="1">
    <citation type="submission" date="2019-06" db="EMBL/GenBank/DDBJ databases">
        <title>Sequencing the genomes of 1000 actinobacteria strains.</title>
        <authorList>
            <person name="Klenk H.-P."/>
        </authorList>
    </citation>
    <scope>NUCLEOTIDE SEQUENCE [LARGE SCALE GENOMIC DNA]</scope>
    <source>
        <strain evidence="15 16">DSM 102200</strain>
    </source>
</reference>
<dbReference type="OrthoDB" id="9810950at2"/>
<evidence type="ECO:0000256" key="3">
    <source>
        <dbReference type="ARBA" id="ARBA00009587"/>
    </source>
</evidence>
<keyword evidence="16" id="KW-1185">Reference proteome</keyword>
<feature type="domain" description="O-acyltransferase WSD1 C-terminal" evidence="14">
    <location>
        <begin position="324"/>
        <end position="474"/>
    </location>
</feature>
<comment type="similarity">
    <text evidence="3 11">Belongs to the long-chain O-acyltransferase family.</text>
</comment>
<evidence type="ECO:0000256" key="2">
    <source>
        <dbReference type="ARBA" id="ARBA00005189"/>
    </source>
</evidence>
<evidence type="ECO:0000313" key="16">
    <source>
        <dbReference type="Proteomes" id="UP000316096"/>
    </source>
</evidence>
<dbReference type="GO" id="GO:0001666">
    <property type="term" value="P:response to hypoxia"/>
    <property type="evidence" value="ECO:0007669"/>
    <property type="project" value="TreeGrafter"/>
</dbReference>
<gene>
    <name evidence="15" type="ORF">FB559_5873</name>
</gene>